<evidence type="ECO:0000256" key="1">
    <source>
        <dbReference type="SAM" id="Phobius"/>
    </source>
</evidence>
<keyword evidence="1" id="KW-0472">Membrane</keyword>
<reference evidence="3" key="1">
    <citation type="submission" date="2012-04" db="EMBL/GenBank/DDBJ databases">
        <title>The Genome Sequence of Loa loa.</title>
        <authorList>
            <consortium name="The Broad Institute Genome Sequencing Platform"/>
            <consortium name="Broad Institute Genome Sequencing Center for Infectious Disease"/>
            <person name="Nutman T.B."/>
            <person name="Fink D.L."/>
            <person name="Russ C."/>
            <person name="Young S."/>
            <person name="Zeng Q."/>
            <person name="Gargeya S."/>
            <person name="Alvarado L."/>
            <person name="Berlin A."/>
            <person name="Chapman S.B."/>
            <person name="Chen Z."/>
            <person name="Freedman E."/>
            <person name="Gellesch M."/>
            <person name="Goldberg J."/>
            <person name="Griggs A."/>
            <person name="Gujja S."/>
            <person name="Heilman E.R."/>
            <person name="Heiman D."/>
            <person name="Howarth C."/>
            <person name="Mehta T."/>
            <person name="Neiman D."/>
            <person name="Pearson M."/>
            <person name="Roberts A."/>
            <person name="Saif S."/>
            <person name="Shea T."/>
            <person name="Shenoy N."/>
            <person name="Sisk P."/>
            <person name="Stolte C."/>
            <person name="Sykes S."/>
            <person name="White J."/>
            <person name="Yandava C."/>
            <person name="Haas B."/>
            <person name="Henn M.R."/>
            <person name="Nusbaum C."/>
            <person name="Birren B."/>
        </authorList>
    </citation>
    <scope>NUCLEOTIDE SEQUENCE [LARGE SCALE GENOMIC DNA]</scope>
</reference>
<evidence type="ECO:0000256" key="2">
    <source>
        <dbReference type="SAM" id="SignalP"/>
    </source>
</evidence>
<protein>
    <submittedName>
        <fullName evidence="4">Beta-lactamase domain-containing protein</fullName>
    </submittedName>
</protein>
<feature type="signal peptide" evidence="2">
    <location>
        <begin position="1"/>
        <end position="16"/>
    </location>
</feature>
<proteinExistence type="predicted"/>
<keyword evidence="1" id="KW-0812">Transmembrane</keyword>
<dbReference type="Proteomes" id="UP000095285">
    <property type="component" value="Unassembled WGS sequence"/>
</dbReference>
<dbReference type="AlphaFoldDB" id="A0A1I7V9C2"/>
<feature type="chain" id="PRO_5009309900" evidence="2">
    <location>
        <begin position="17"/>
        <end position="101"/>
    </location>
</feature>
<feature type="transmembrane region" description="Helical" evidence="1">
    <location>
        <begin position="59"/>
        <end position="76"/>
    </location>
</feature>
<sequence>MAKLIVYLAFFICCQAAGQNAAGPGGVNGAAAAEIITDYKADELWEDGRLIATTKRSNLHYYFCGMIAAILMNYGTMEDGRSFILEEKPFLFMENSFDLIK</sequence>
<evidence type="ECO:0000313" key="3">
    <source>
        <dbReference type="Proteomes" id="UP000095285"/>
    </source>
</evidence>
<reference evidence="4" key="2">
    <citation type="submission" date="2016-11" db="UniProtKB">
        <authorList>
            <consortium name="WormBaseParasite"/>
        </authorList>
    </citation>
    <scope>IDENTIFICATION</scope>
</reference>
<name>A0A1I7V9C2_LOALO</name>
<keyword evidence="1" id="KW-1133">Transmembrane helix</keyword>
<accession>A0A1I7V9C2</accession>
<dbReference type="WBParaSite" id="EN70_11243">
    <property type="protein sequence ID" value="EN70_11243"/>
    <property type="gene ID" value="EN70_11243"/>
</dbReference>
<organism evidence="3 4">
    <name type="scientific">Loa loa</name>
    <name type="common">Eye worm</name>
    <name type="synonym">Filaria loa</name>
    <dbReference type="NCBI Taxonomy" id="7209"/>
    <lineage>
        <taxon>Eukaryota</taxon>
        <taxon>Metazoa</taxon>
        <taxon>Ecdysozoa</taxon>
        <taxon>Nematoda</taxon>
        <taxon>Chromadorea</taxon>
        <taxon>Rhabditida</taxon>
        <taxon>Spirurina</taxon>
        <taxon>Spiruromorpha</taxon>
        <taxon>Filarioidea</taxon>
        <taxon>Onchocercidae</taxon>
        <taxon>Loa</taxon>
    </lineage>
</organism>
<keyword evidence="3" id="KW-1185">Reference proteome</keyword>
<evidence type="ECO:0000313" key="4">
    <source>
        <dbReference type="WBParaSite" id="EN70_11243"/>
    </source>
</evidence>
<keyword evidence="2" id="KW-0732">Signal</keyword>